<comment type="caution">
    <text evidence="1">The sequence shown here is derived from an EMBL/GenBank/DDBJ whole genome shotgun (WGS) entry which is preliminary data.</text>
</comment>
<proteinExistence type="predicted"/>
<reference evidence="2" key="1">
    <citation type="journal article" date="2020" name="Sci. Rep.">
        <title>Chromosome-scale genome assembly for the duckweed Spirodela intermedia, integrating cytogenetic maps, PacBio and Oxford Nanopore libraries.</title>
        <authorList>
            <person name="Hoang P.T.N."/>
            <person name="Fiebig A."/>
            <person name="Novak P."/>
            <person name="Macas J."/>
            <person name="Cao H.X."/>
            <person name="Stepanenko A."/>
            <person name="Chen G."/>
            <person name="Borisjuk N."/>
            <person name="Scholz U."/>
            <person name="Schubert I."/>
        </authorList>
    </citation>
    <scope>NUCLEOTIDE SEQUENCE [LARGE SCALE GENOMIC DNA]</scope>
</reference>
<dbReference type="Proteomes" id="UP001189122">
    <property type="component" value="Unassembled WGS sequence"/>
</dbReference>
<protein>
    <submittedName>
        <fullName evidence="1">Uncharacterized protein</fullName>
    </submittedName>
</protein>
<dbReference type="EMBL" id="CACRZD030000160">
    <property type="protein sequence ID" value="CAA6674846.1"/>
    <property type="molecule type" value="Genomic_DNA"/>
</dbReference>
<organism evidence="1 2">
    <name type="scientific">Spirodela intermedia</name>
    <name type="common">Intermediate duckweed</name>
    <dbReference type="NCBI Taxonomy" id="51605"/>
    <lineage>
        <taxon>Eukaryota</taxon>
        <taxon>Viridiplantae</taxon>
        <taxon>Streptophyta</taxon>
        <taxon>Embryophyta</taxon>
        <taxon>Tracheophyta</taxon>
        <taxon>Spermatophyta</taxon>
        <taxon>Magnoliopsida</taxon>
        <taxon>Liliopsida</taxon>
        <taxon>Araceae</taxon>
        <taxon>Lemnoideae</taxon>
        <taxon>Spirodela</taxon>
    </lineage>
</organism>
<gene>
    <name evidence="1" type="ORF">SI7747_UN021204</name>
</gene>
<keyword evidence="2" id="KW-1185">Reference proteome</keyword>
<name>A0ABN7EBI1_SPIIN</name>
<evidence type="ECO:0000313" key="2">
    <source>
        <dbReference type="Proteomes" id="UP001189122"/>
    </source>
</evidence>
<evidence type="ECO:0000313" key="1">
    <source>
        <dbReference type="EMBL" id="CAA6674846.1"/>
    </source>
</evidence>
<sequence>MPSKPEVLIDLSDSAYPLYAYTALHYRPLHGSGALSITRHNHDIIMVLVLYHRCGMYLSYQHKTDDKTHRNPPKYTSSNHYSHNHLTSTIYHPQAMRTHKTISTCWHLPTFEL</sequence>
<accession>A0ABN7EBI1</accession>